<proteinExistence type="predicted"/>
<dbReference type="CDD" id="cd17039">
    <property type="entry name" value="Ubl_ubiquitin_like"/>
    <property type="match status" value="1"/>
</dbReference>
<dbReference type="SUPFAM" id="SSF54236">
    <property type="entry name" value="Ubiquitin-like"/>
    <property type="match status" value="2"/>
</dbReference>
<comment type="caution">
    <text evidence="4">The sequence shown here is derived from an EMBL/GenBank/DDBJ whole genome shotgun (WGS) entry which is preliminary data.</text>
</comment>
<accession>A0AAV8A7V4</accession>
<evidence type="ECO:0000313" key="5">
    <source>
        <dbReference type="Proteomes" id="UP001146793"/>
    </source>
</evidence>
<dbReference type="SMART" id="SM00594">
    <property type="entry name" value="UAS"/>
    <property type="match status" value="1"/>
</dbReference>
<dbReference type="InterPro" id="IPR029071">
    <property type="entry name" value="Ubiquitin-like_domsf"/>
</dbReference>
<name>A0AAV8A7V4_9EUKA</name>
<gene>
    <name evidence="4" type="ORF">M0812_01353</name>
</gene>
<evidence type="ECO:0000313" key="4">
    <source>
        <dbReference type="EMBL" id="KAJ3448867.1"/>
    </source>
</evidence>
<evidence type="ECO:0000256" key="2">
    <source>
        <dbReference type="SAM" id="MobiDB-lite"/>
    </source>
</evidence>
<organism evidence="4 5">
    <name type="scientific">Anaeramoeba flamelloides</name>
    <dbReference type="NCBI Taxonomy" id="1746091"/>
    <lineage>
        <taxon>Eukaryota</taxon>
        <taxon>Metamonada</taxon>
        <taxon>Anaeramoebidae</taxon>
        <taxon>Anaeramoeba</taxon>
    </lineage>
</organism>
<dbReference type="Gene3D" id="3.40.30.10">
    <property type="entry name" value="Glutaredoxin"/>
    <property type="match status" value="1"/>
</dbReference>
<dbReference type="EMBL" id="JANTQA010000015">
    <property type="protein sequence ID" value="KAJ3448867.1"/>
    <property type="molecule type" value="Genomic_DNA"/>
</dbReference>
<dbReference type="Gene3D" id="3.10.20.90">
    <property type="entry name" value="Phosphatidylinositol 3-kinase Catalytic Subunit, Chain A, domain 1"/>
    <property type="match status" value="2"/>
</dbReference>
<dbReference type="InterPro" id="IPR006577">
    <property type="entry name" value="UAS"/>
</dbReference>
<dbReference type="GO" id="GO:0043130">
    <property type="term" value="F:ubiquitin binding"/>
    <property type="evidence" value="ECO:0007669"/>
    <property type="project" value="TreeGrafter"/>
</dbReference>
<dbReference type="AlphaFoldDB" id="A0AAV8A7V4"/>
<feature type="compositionally biased region" description="Basic and acidic residues" evidence="2">
    <location>
        <begin position="83"/>
        <end position="191"/>
    </location>
</feature>
<dbReference type="InterPro" id="IPR036249">
    <property type="entry name" value="Thioredoxin-like_sf"/>
</dbReference>
<evidence type="ECO:0000256" key="1">
    <source>
        <dbReference type="SAM" id="Coils"/>
    </source>
</evidence>
<dbReference type="PANTHER" id="PTHR23322:SF93">
    <property type="entry name" value="UBX DOMAIN-CONTAINING PROTEIN 8"/>
    <property type="match status" value="1"/>
</dbReference>
<feature type="region of interest" description="Disordered" evidence="2">
    <location>
        <begin position="83"/>
        <end position="193"/>
    </location>
</feature>
<protein>
    <submittedName>
        <fullName evidence="4">Fas-associated factor</fullName>
    </submittedName>
</protein>
<dbReference type="InterPro" id="IPR050730">
    <property type="entry name" value="UBX_domain-protein"/>
</dbReference>
<sequence length="579" mass="69567">MEQQIINLEWGNGQFNTFRFRKTDTIFIVKTRIMTATSIPINKQELIGLNSNSDSLPLYCLGLNNPQTVILIQSEDFTSFIDENKSQKEEKKKPTRELKKDQKQDQYQEREQEQEQEQEKEKEQEREQEQEQEQEKEKEQEREQEQKKKQYEEQKQEKEKEQEKEQEKEKEKEKEQEKEQKREIITLKKSDSQMAKELQEQFWQENTRTPTIKRYHQTYQQSSGRKWIKNTNGKWVQKRNQTKPTTQERITYDSLVPLIPQSITFDSERNKLFNSITNEQLLPAIEENDFSSMCSKAKRESKPILLYFHSFRQEPKLHEDFVQEILTSPEVFKIINQNYIFFVSDVDQKEKQFEELKAKLGIKSSPALLVLSNSTLRAVLEIIQGEIQIDDFIFKLLHTSELFLELNHKNNSKPKLKKSLSVIERESQDLEYEKFFQIDQEKQERLELEKMLFDEKEKEIEKLKIDKENMLKKLKSELSPEPTHNNCNNICRIKCRTKNQNILRRFDTNCEFSQIFSWILVSENDIFNFELIQSYPKKRIFRSHNEKIAHESLKNLNITNQVLFDIRIIESNEDELYIN</sequence>
<dbReference type="Proteomes" id="UP001146793">
    <property type="component" value="Unassembled WGS sequence"/>
</dbReference>
<evidence type="ECO:0000259" key="3">
    <source>
        <dbReference type="SMART" id="SM00594"/>
    </source>
</evidence>
<keyword evidence="1" id="KW-0175">Coiled coil</keyword>
<reference evidence="4" key="1">
    <citation type="submission" date="2022-08" db="EMBL/GenBank/DDBJ databases">
        <title>Novel sulphate-reducing endosymbionts in the free-living metamonad Anaeramoeba.</title>
        <authorList>
            <person name="Jerlstrom-Hultqvist J."/>
            <person name="Cepicka I."/>
            <person name="Gallot-Lavallee L."/>
            <person name="Salas-Leiva D."/>
            <person name="Curtis B.A."/>
            <person name="Zahonova K."/>
            <person name="Pipaliya S."/>
            <person name="Dacks J."/>
            <person name="Roger A.J."/>
        </authorList>
    </citation>
    <scope>NUCLEOTIDE SEQUENCE</scope>
    <source>
        <strain evidence="4">Busselton2</strain>
    </source>
</reference>
<dbReference type="SUPFAM" id="SSF52833">
    <property type="entry name" value="Thioredoxin-like"/>
    <property type="match status" value="1"/>
</dbReference>
<feature type="domain" description="UAS" evidence="3">
    <location>
        <begin position="268"/>
        <end position="397"/>
    </location>
</feature>
<feature type="coiled-coil region" evidence="1">
    <location>
        <begin position="438"/>
        <end position="477"/>
    </location>
</feature>
<dbReference type="PANTHER" id="PTHR23322">
    <property type="entry name" value="FAS-ASSOCIATED PROTEIN"/>
    <property type="match status" value="1"/>
</dbReference>